<reference evidence="1" key="1">
    <citation type="submission" date="2020-09" db="EMBL/GenBank/DDBJ databases">
        <title>Bacillus faecalis sp. nov., a moderately halophilic bacterium isolated from cow faeces.</title>
        <authorList>
            <person name="Jiang L."/>
            <person name="Lee J."/>
        </authorList>
    </citation>
    <scope>NUCLEOTIDE SEQUENCE</scope>
    <source>
        <strain evidence="1">AGMB 02131</strain>
    </source>
</reference>
<dbReference type="SUPFAM" id="SSF56784">
    <property type="entry name" value="HAD-like"/>
    <property type="match status" value="1"/>
</dbReference>
<evidence type="ECO:0000313" key="2">
    <source>
        <dbReference type="Proteomes" id="UP000602076"/>
    </source>
</evidence>
<sequence>MIDDFCEKHQYSKDEVIYIGDEVRDIRACHKSGINVIWVSWGYDAEEHALVEKPTFTAHEPSELLAFMK</sequence>
<name>A0A927HA35_9BACI</name>
<dbReference type="AlphaFoldDB" id="A0A927HA35"/>
<dbReference type="GO" id="GO:0016787">
    <property type="term" value="F:hydrolase activity"/>
    <property type="evidence" value="ECO:0007669"/>
    <property type="project" value="UniProtKB-KW"/>
</dbReference>
<dbReference type="InterPro" id="IPR036412">
    <property type="entry name" value="HAD-like_sf"/>
</dbReference>
<dbReference type="Pfam" id="PF13419">
    <property type="entry name" value="HAD_2"/>
    <property type="match status" value="1"/>
</dbReference>
<dbReference type="Proteomes" id="UP000602076">
    <property type="component" value="Unassembled WGS sequence"/>
</dbReference>
<organism evidence="1 2">
    <name type="scientific">Peribacillus faecalis</name>
    <dbReference type="NCBI Taxonomy" id="2772559"/>
    <lineage>
        <taxon>Bacteria</taxon>
        <taxon>Bacillati</taxon>
        <taxon>Bacillota</taxon>
        <taxon>Bacilli</taxon>
        <taxon>Bacillales</taxon>
        <taxon>Bacillaceae</taxon>
        <taxon>Peribacillus</taxon>
    </lineage>
</organism>
<keyword evidence="1" id="KW-0378">Hydrolase</keyword>
<keyword evidence="2" id="KW-1185">Reference proteome</keyword>
<dbReference type="Gene3D" id="3.40.50.1000">
    <property type="entry name" value="HAD superfamily/HAD-like"/>
    <property type="match status" value="1"/>
</dbReference>
<comment type="caution">
    <text evidence="1">The sequence shown here is derived from an EMBL/GenBank/DDBJ whole genome shotgun (WGS) entry which is preliminary data.</text>
</comment>
<protein>
    <submittedName>
        <fullName evidence="1">HAD hydrolase-like protein</fullName>
    </submittedName>
</protein>
<accession>A0A927HA35</accession>
<dbReference type="EMBL" id="JACXSI010000002">
    <property type="protein sequence ID" value="MBD3107031.1"/>
    <property type="molecule type" value="Genomic_DNA"/>
</dbReference>
<gene>
    <name evidence="1" type="ORF">IEO70_01450</name>
</gene>
<dbReference type="InterPro" id="IPR041492">
    <property type="entry name" value="HAD_2"/>
</dbReference>
<proteinExistence type="predicted"/>
<dbReference type="InterPro" id="IPR023214">
    <property type="entry name" value="HAD_sf"/>
</dbReference>
<evidence type="ECO:0000313" key="1">
    <source>
        <dbReference type="EMBL" id="MBD3107031.1"/>
    </source>
</evidence>